<evidence type="ECO:0000313" key="1">
    <source>
        <dbReference type="EMBL" id="KAG9468314.1"/>
    </source>
</evidence>
<name>A0A8J6EG31_ELECQ</name>
<gene>
    <name evidence="1" type="ORF">GDO78_022980</name>
</gene>
<dbReference type="AlphaFoldDB" id="A0A8J6EG31"/>
<sequence>MIVMKRQLLGSSRPELLPVICVISSLSLAPAPDSGHILACPPCHRLVIPAPRFHLLMSTRVARNGNPAPTSVTIRRDWAHPRYLSSYCRPPAVLCCVFDAPLPAGCVFVYTVSACPSHTACRPVYV</sequence>
<reference evidence="1" key="1">
    <citation type="thesis" date="2020" institute="ProQuest LLC" country="789 East Eisenhower Parkway, Ann Arbor, MI, USA">
        <title>Comparative Genomics and Chromosome Evolution.</title>
        <authorList>
            <person name="Mudd A.B."/>
        </authorList>
    </citation>
    <scope>NUCLEOTIDE SEQUENCE</scope>
    <source>
        <strain evidence="1">HN-11 Male</strain>
        <tissue evidence="1">Kidney and liver</tissue>
    </source>
</reference>
<dbReference type="EMBL" id="WNTK01000932">
    <property type="protein sequence ID" value="KAG9468314.1"/>
    <property type="molecule type" value="Genomic_DNA"/>
</dbReference>
<evidence type="ECO:0000313" key="2">
    <source>
        <dbReference type="Proteomes" id="UP000770717"/>
    </source>
</evidence>
<proteinExistence type="predicted"/>
<comment type="caution">
    <text evidence="1">The sequence shown here is derived from an EMBL/GenBank/DDBJ whole genome shotgun (WGS) entry which is preliminary data.</text>
</comment>
<keyword evidence="2" id="KW-1185">Reference proteome</keyword>
<protein>
    <submittedName>
        <fullName evidence="1">Uncharacterized protein</fullName>
    </submittedName>
</protein>
<organism evidence="1 2">
    <name type="scientific">Eleutherodactylus coqui</name>
    <name type="common">Puerto Rican coqui</name>
    <dbReference type="NCBI Taxonomy" id="57060"/>
    <lineage>
        <taxon>Eukaryota</taxon>
        <taxon>Metazoa</taxon>
        <taxon>Chordata</taxon>
        <taxon>Craniata</taxon>
        <taxon>Vertebrata</taxon>
        <taxon>Euteleostomi</taxon>
        <taxon>Amphibia</taxon>
        <taxon>Batrachia</taxon>
        <taxon>Anura</taxon>
        <taxon>Neobatrachia</taxon>
        <taxon>Hyloidea</taxon>
        <taxon>Eleutherodactylidae</taxon>
        <taxon>Eleutherodactylinae</taxon>
        <taxon>Eleutherodactylus</taxon>
        <taxon>Eleutherodactylus</taxon>
    </lineage>
</organism>
<dbReference type="Proteomes" id="UP000770717">
    <property type="component" value="Unassembled WGS sequence"/>
</dbReference>
<accession>A0A8J6EG31</accession>